<feature type="compositionally biased region" description="Low complexity" evidence="1">
    <location>
        <begin position="117"/>
        <end position="130"/>
    </location>
</feature>
<dbReference type="InParanoid" id="W4K2J3"/>
<feature type="compositionally biased region" description="Basic and acidic residues" evidence="1">
    <location>
        <begin position="101"/>
        <end position="116"/>
    </location>
</feature>
<dbReference type="Proteomes" id="UP000030671">
    <property type="component" value="Unassembled WGS sequence"/>
</dbReference>
<organism evidence="2 3">
    <name type="scientific">Heterobasidion irregulare (strain TC 32-1)</name>
    <dbReference type="NCBI Taxonomy" id="747525"/>
    <lineage>
        <taxon>Eukaryota</taxon>
        <taxon>Fungi</taxon>
        <taxon>Dikarya</taxon>
        <taxon>Basidiomycota</taxon>
        <taxon>Agaricomycotina</taxon>
        <taxon>Agaricomycetes</taxon>
        <taxon>Russulales</taxon>
        <taxon>Bondarzewiaceae</taxon>
        <taxon>Heterobasidion</taxon>
        <taxon>Heterobasidion annosum species complex</taxon>
    </lineage>
</organism>
<evidence type="ECO:0000313" key="3">
    <source>
        <dbReference type="Proteomes" id="UP000030671"/>
    </source>
</evidence>
<feature type="region of interest" description="Disordered" evidence="1">
    <location>
        <begin position="257"/>
        <end position="277"/>
    </location>
</feature>
<sequence length="277" mass="30348">MTGKSISTGTLNLRFMQNARRNEELAQAEAASKVQIQDESFWEVSSAVREAWGIAAGAQKDSHLAVVHEASYIPFLFPSASTSADTTDQPKLRGRRTWNKHGKEVTEADTQPKPEDSSASATEDASSTSSRSKPLRHLTSISGMGPPARSTKEGRESKKPTSRPAQTARDVIRESGRVGTDLRSSRTEPTSTHSLSPIPSDTRMFMKPAGVDEPSLNKGRRPPKTEEDGGIVYGARSKEKIPALKRARTERAEVNMFSGDVRDEEGKSRKKKKKKAE</sequence>
<feature type="compositionally biased region" description="Polar residues" evidence="1">
    <location>
        <begin position="187"/>
        <end position="199"/>
    </location>
</feature>
<keyword evidence="3" id="KW-1185">Reference proteome</keyword>
<feature type="compositionally biased region" description="Basic and acidic residues" evidence="1">
    <location>
        <begin position="150"/>
        <end position="159"/>
    </location>
</feature>
<gene>
    <name evidence="2" type="ORF">HETIRDRAFT_453041</name>
</gene>
<accession>W4K2J3</accession>
<dbReference type="OrthoDB" id="3251271at2759"/>
<proteinExistence type="predicted"/>
<dbReference type="KEGG" id="hir:HETIRDRAFT_453041"/>
<reference evidence="2 3" key="1">
    <citation type="journal article" date="2012" name="New Phytol.">
        <title>Insight into trade-off between wood decay and parasitism from the genome of a fungal forest pathogen.</title>
        <authorList>
            <person name="Olson A."/>
            <person name="Aerts A."/>
            <person name="Asiegbu F."/>
            <person name="Belbahri L."/>
            <person name="Bouzid O."/>
            <person name="Broberg A."/>
            <person name="Canback B."/>
            <person name="Coutinho P.M."/>
            <person name="Cullen D."/>
            <person name="Dalman K."/>
            <person name="Deflorio G."/>
            <person name="van Diepen L.T."/>
            <person name="Dunand C."/>
            <person name="Duplessis S."/>
            <person name="Durling M."/>
            <person name="Gonthier P."/>
            <person name="Grimwood J."/>
            <person name="Fossdal C.G."/>
            <person name="Hansson D."/>
            <person name="Henrissat B."/>
            <person name="Hietala A."/>
            <person name="Himmelstrand K."/>
            <person name="Hoffmeister D."/>
            <person name="Hogberg N."/>
            <person name="James T.Y."/>
            <person name="Karlsson M."/>
            <person name="Kohler A."/>
            <person name="Kues U."/>
            <person name="Lee Y.H."/>
            <person name="Lin Y.C."/>
            <person name="Lind M."/>
            <person name="Lindquist E."/>
            <person name="Lombard V."/>
            <person name="Lucas S."/>
            <person name="Lunden K."/>
            <person name="Morin E."/>
            <person name="Murat C."/>
            <person name="Park J."/>
            <person name="Raffaello T."/>
            <person name="Rouze P."/>
            <person name="Salamov A."/>
            <person name="Schmutz J."/>
            <person name="Solheim H."/>
            <person name="Stahlberg J."/>
            <person name="Velez H."/>
            <person name="de Vries R.P."/>
            <person name="Wiebenga A."/>
            <person name="Woodward S."/>
            <person name="Yakovlev I."/>
            <person name="Garbelotto M."/>
            <person name="Martin F."/>
            <person name="Grigoriev I.V."/>
            <person name="Stenlid J."/>
        </authorList>
    </citation>
    <scope>NUCLEOTIDE SEQUENCE [LARGE SCALE GENOMIC DNA]</scope>
    <source>
        <strain evidence="2 3">TC 32-1</strain>
    </source>
</reference>
<evidence type="ECO:0000313" key="2">
    <source>
        <dbReference type="EMBL" id="ETW80048.1"/>
    </source>
</evidence>
<dbReference type="HOGENOM" id="CLU_078256_0_0_1"/>
<name>W4K2J3_HETIT</name>
<dbReference type="AlphaFoldDB" id="W4K2J3"/>
<feature type="region of interest" description="Disordered" evidence="1">
    <location>
        <begin position="79"/>
        <end position="235"/>
    </location>
</feature>
<dbReference type="GeneID" id="20676335"/>
<dbReference type="EMBL" id="KI925460">
    <property type="protein sequence ID" value="ETW80048.1"/>
    <property type="molecule type" value="Genomic_DNA"/>
</dbReference>
<protein>
    <submittedName>
        <fullName evidence="2">Uncharacterized protein</fullName>
    </submittedName>
</protein>
<dbReference type="RefSeq" id="XP_009548572.1">
    <property type="nucleotide sequence ID" value="XM_009550277.1"/>
</dbReference>
<feature type="compositionally biased region" description="Polar residues" evidence="1">
    <location>
        <begin position="79"/>
        <end position="89"/>
    </location>
</feature>
<evidence type="ECO:0000256" key="1">
    <source>
        <dbReference type="SAM" id="MobiDB-lite"/>
    </source>
</evidence>
<feature type="compositionally biased region" description="Basic residues" evidence="1">
    <location>
        <begin position="268"/>
        <end position="277"/>
    </location>
</feature>